<reference evidence="2" key="1">
    <citation type="submission" date="2016-11" db="EMBL/GenBank/DDBJ databases">
        <authorList>
            <person name="Varghese N."/>
            <person name="Submissions S."/>
        </authorList>
    </citation>
    <scope>NUCLEOTIDE SEQUENCE [LARGE SCALE GENOMIC DNA]</scope>
    <source>
        <strain evidence="2">DSM 18569</strain>
    </source>
</reference>
<proteinExistence type="predicted"/>
<keyword evidence="2" id="KW-1185">Reference proteome</keyword>
<organism evidence="1 2">
    <name type="scientific">Hymenobacter psychrotolerans DSM 18569</name>
    <dbReference type="NCBI Taxonomy" id="1121959"/>
    <lineage>
        <taxon>Bacteria</taxon>
        <taxon>Pseudomonadati</taxon>
        <taxon>Bacteroidota</taxon>
        <taxon>Cytophagia</taxon>
        <taxon>Cytophagales</taxon>
        <taxon>Hymenobacteraceae</taxon>
        <taxon>Hymenobacter</taxon>
    </lineage>
</organism>
<dbReference type="Proteomes" id="UP000183947">
    <property type="component" value="Unassembled WGS sequence"/>
</dbReference>
<dbReference type="RefSeq" id="WP_170865239.1">
    <property type="nucleotide sequence ID" value="NZ_FRAS01000011.1"/>
</dbReference>
<evidence type="ECO:0000313" key="2">
    <source>
        <dbReference type="Proteomes" id="UP000183947"/>
    </source>
</evidence>
<gene>
    <name evidence="1" type="ORF">SAMN02746009_02254</name>
</gene>
<sequence>MLLRVLGGGALLLPYLAMSQAPVNLPSETFKQQLRSDTAQAGIDFYSKRQAAKTAK</sequence>
<protein>
    <submittedName>
        <fullName evidence="1">Uncharacterized protein</fullName>
    </submittedName>
</protein>
<dbReference type="AlphaFoldDB" id="A0A1M6YHP3"/>
<accession>A0A1M6YHP3</accession>
<dbReference type="EMBL" id="FRAS01000011">
    <property type="protein sequence ID" value="SHL17633.1"/>
    <property type="molecule type" value="Genomic_DNA"/>
</dbReference>
<evidence type="ECO:0000313" key="1">
    <source>
        <dbReference type="EMBL" id="SHL17633.1"/>
    </source>
</evidence>
<name>A0A1M6YHP3_9BACT</name>